<dbReference type="Gene3D" id="1.20.5.1930">
    <property type="match status" value="1"/>
</dbReference>
<dbReference type="InterPro" id="IPR036890">
    <property type="entry name" value="HATPase_C_sf"/>
</dbReference>
<dbReference type="InterPro" id="IPR050482">
    <property type="entry name" value="Sensor_HK_TwoCompSys"/>
</dbReference>
<evidence type="ECO:0000256" key="1">
    <source>
        <dbReference type="ARBA" id="ARBA00000085"/>
    </source>
</evidence>
<dbReference type="Pfam" id="PF23539">
    <property type="entry name" value="DUF7134"/>
    <property type="match status" value="1"/>
</dbReference>
<keyword evidence="13" id="KW-1185">Reference proteome</keyword>
<dbReference type="EC" id="2.7.13.3" evidence="2"/>
<keyword evidence="5" id="KW-0547">Nucleotide-binding</keyword>
<dbReference type="InterPro" id="IPR011712">
    <property type="entry name" value="Sig_transdc_His_kin_sub3_dim/P"/>
</dbReference>
<feature type="transmembrane region" description="Helical" evidence="10">
    <location>
        <begin position="124"/>
        <end position="143"/>
    </location>
</feature>
<evidence type="ECO:0000313" key="12">
    <source>
        <dbReference type="EMBL" id="MBD8021367.1"/>
    </source>
</evidence>
<dbReference type="InterPro" id="IPR003594">
    <property type="entry name" value="HATPase_dom"/>
</dbReference>
<protein>
    <recommendedName>
        <fullName evidence="2">histidine kinase</fullName>
        <ecNumber evidence="2">2.7.13.3</ecNumber>
    </recommendedName>
</protein>
<gene>
    <name evidence="12" type="ORF">H9634_11315</name>
</gene>
<evidence type="ECO:0000313" key="13">
    <source>
        <dbReference type="Proteomes" id="UP000651517"/>
    </source>
</evidence>
<comment type="caution">
    <text evidence="12">The sequence shown here is derived from an EMBL/GenBank/DDBJ whole genome shotgun (WGS) entry which is preliminary data.</text>
</comment>
<reference evidence="12 13" key="1">
    <citation type="submission" date="2020-08" db="EMBL/GenBank/DDBJ databases">
        <title>A Genomic Blueprint of the Chicken Gut Microbiome.</title>
        <authorList>
            <person name="Gilroy R."/>
            <person name="Ravi A."/>
            <person name="Getino M."/>
            <person name="Pursley I."/>
            <person name="Horton D.L."/>
            <person name="Alikhan N.-F."/>
            <person name="Baker D."/>
            <person name="Gharbi K."/>
            <person name="Hall N."/>
            <person name="Watson M."/>
            <person name="Adriaenssens E.M."/>
            <person name="Foster-Nyarko E."/>
            <person name="Jarju S."/>
            <person name="Secka A."/>
            <person name="Antonio M."/>
            <person name="Oren A."/>
            <person name="Chaudhuri R."/>
            <person name="La Ragione R.M."/>
            <person name="Hildebrand F."/>
            <person name="Pallen M.J."/>
        </authorList>
    </citation>
    <scope>NUCLEOTIDE SEQUENCE [LARGE SCALE GENOMIC DNA]</scope>
    <source>
        <strain evidence="12 13">Re57</strain>
    </source>
</reference>
<keyword evidence="7" id="KW-0067">ATP-binding</keyword>
<dbReference type="RefSeq" id="WP_191726754.1">
    <property type="nucleotide sequence ID" value="NZ_JACSPY010000012.1"/>
</dbReference>
<dbReference type="Proteomes" id="UP000651517">
    <property type="component" value="Unassembled WGS sequence"/>
</dbReference>
<dbReference type="InterPro" id="IPR055558">
    <property type="entry name" value="DUF7134"/>
</dbReference>
<accession>A0ABR8WWQ5</accession>
<dbReference type="SUPFAM" id="SSF55874">
    <property type="entry name" value="ATPase domain of HSP90 chaperone/DNA topoisomerase II/histidine kinase"/>
    <property type="match status" value="1"/>
</dbReference>
<evidence type="ECO:0000256" key="6">
    <source>
        <dbReference type="ARBA" id="ARBA00022777"/>
    </source>
</evidence>
<dbReference type="Pfam" id="PF02518">
    <property type="entry name" value="HATPase_c"/>
    <property type="match status" value="1"/>
</dbReference>
<dbReference type="EMBL" id="JACSPY010000012">
    <property type="protein sequence ID" value="MBD8021367.1"/>
    <property type="molecule type" value="Genomic_DNA"/>
</dbReference>
<keyword evidence="6 12" id="KW-0418">Kinase</keyword>
<keyword evidence="8" id="KW-0902">Two-component regulatory system</keyword>
<dbReference type="SMART" id="SM00387">
    <property type="entry name" value="HATPase_c"/>
    <property type="match status" value="1"/>
</dbReference>
<evidence type="ECO:0000259" key="11">
    <source>
        <dbReference type="SMART" id="SM00387"/>
    </source>
</evidence>
<evidence type="ECO:0000256" key="9">
    <source>
        <dbReference type="SAM" id="Coils"/>
    </source>
</evidence>
<evidence type="ECO:0000256" key="4">
    <source>
        <dbReference type="ARBA" id="ARBA00022679"/>
    </source>
</evidence>
<organism evidence="12 13">
    <name type="scientific">Brevibacterium gallinarum</name>
    <dbReference type="NCBI Taxonomy" id="2762220"/>
    <lineage>
        <taxon>Bacteria</taxon>
        <taxon>Bacillati</taxon>
        <taxon>Actinomycetota</taxon>
        <taxon>Actinomycetes</taxon>
        <taxon>Micrococcales</taxon>
        <taxon>Brevibacteriaceae</taxon>
        <taxon>Brevibacterium</taxon>
    </lineage>
</organism>
<evidence type="ECO:0000256" key="5">
    <source>
        <dbReference type="ARBA" id="ARBA00022741"/>
    </source>
</evidence>
<dbReference type="CDD" id="cd16917">
    <property type="entry name" value="HATPase_UhpB-NarQ-NarX-like"/>
    <property type="match status" value="1"/>
</dbReference>
<feature type="transmembrane region" description="Helical" evidence="10">
    <location>
        <begin position="150"/>
        <end position="172"/>
    </location>
</feature>
<keyword evidence="3" id="KW-0597">Phosphoprotein</keyword>
<keyword evidence="9" id="KW-0175">Coiled coil</keyword>
<proteinExistence type="predicted"/>
<keyword evidence="10" id="KW-0472">Membrane</keyword>
<comment type="catalytic activity">
    <reaction evidence="1">
        <text>ATP + protein L-histidine = ADP + protein N-phospho-L-histidine.</text>
        <dbReference type="EC" id="2.7.13.3"/>
    </reaction>
</comment>
<evidence type="ECO:0000256" key="8">
    <source>
        <dbReference type="ARBA" id="ARBA00023012"/>
    </source>
</evidence>
<evidence type="ECO:0000256" key="10">
    <source>
        <dbReference type="SAM" id="Phobius"/>
    </source>
</evidence>
<keyword evidence="10" id="KW-1133">Transmembrane helix</keyword>
<keyword evidence="4" id="KW-0808">Transferase</keyword>
<dbReference type="PANTHER" id="PTHR24421">
    <property type="entry name" value="NITRATE/NITRITE SENSOR PROTEIN NARX-RELATED"/>
    <property type="match status" value="1"/>
</dbReference>
<sequence>MGTLRESDSPPVQGLWNARQRLDKNTGWPTKRVRLIDTLIVTAVFTYNLPIQFASVPDELWSGTGVLVSAALCLPYLLRLHRPVAVFILTFAAALVQLLLGVELLAADVMLLLALYNVASRTRWTVAVPATLALLAWSLTAGLPQVSQGFLSIGELGVLLLAVVWVCTWGVLVRTRRQYMDVLRSRTEQLERERDAESRAAAAKERTRIAREIHDVVSHHVGAVGILADGAAAKVASDPEQARTSMLRVRDTSRRALAEMRTMLGVLRDGEDPEALPQPGLDQLDALVAEFRTLGVPAELTIRGERPAEIPSGIKLAVYRVVQESLTNVRKHAGDASHAAVSITLTLNEVHIEVDDDGCGDSDHAESDVHSGRGLIGMRERVHAYGGRFDAGMKPAGGYQVRAQLPLRSGQEEQT</sequence>
<dbReference type="Gene3D" id="3.30.565.10">
    <property type="entry name" value="Histidine kinase-like ATPase, C-terminal domain"/>
    <property type="match status" value="1"/>
</dbReference>
<evidence type="ECO:0000256" key="3">
    <source>
        <dbReference type="ARBA" id="ARBA00022553"/>
    </source>
</evidence>
<feature type="transmembrane region" description="Helical" evidence="10">
    <location>
        <begin position="35"/>
        <end position="54"/>
    </location>
</feature>
<name>A0ABR8WWQ5_9MICO</name>
<keyword evidence="10" id="KW-0812">Transmembrane</keyword>
<evidence type="ECO:0000256" key="7">
    <source>
        <dbReference type="ARBA" id="ARBA00022840"/>
    </source>
</evidence>
<dbReference type="GO" id="GO:0016301">
    <property type="term" value="F:kinase activity"/>
    <property type="evidence" value="ECO:0007669"/>
    <property type="project" value="UniProtKB-KW"/>
</dbReference>
<evidence type="ECO:0000256" key="2">
    <source>
        <dbReference type="ARBA" id="ARBA00012438"/>
    </source>
</evidence>
<feature type="transmembrane region" description="Helical" evidence="10">
    <location>
        <begin position="85"/>
        <end position="118"/>
    </location>
</feature>
<dbReference type="PANTHER" id="PTHR24421:SF10">
    <property type="entry name" value="NITRATE_NITRITE SENSOR PROTEIN NARQ"/>
    <property type="match status" value="1"/>
</dbReference>
<dbReference type="Pfam" id="PF07730">
    <property type="entry name" value="HisKA_3"/>
    <property type="match status" value="1"/>
</dbReference>
<feature type="domain" description="Histidine kinase/HSP90-like ATPase" evidence="11">
    <location>
        <begin position="313"/>
        <end position="409"/>
    </location>
</feature>
<feature type="transmembrane region" description="Helical" evidence="10">
    <location>
        <begin position="60"/>
        <end position="78"/>
    </location>
</feature>
<feature type="coiled-coil region" evidence="9">
    <location>
        <begin position="180"/>
        <end position="207"/>
    </location>
</feature>